<dbReference type="Pfam" id="PF11578">
    <property type="entry name" value="DUF3237"/>
    <property type="match status" value="1"/>
</dbReference>
<dbReference type="Gene3D" id="2.40.160.20">
    <property type="match status" value="1"/>
</dbReference>
<dbReference type="PANTHER" id="PTHR37315">
    <property type="entry name" value="UPF0311 PROTEIN BLR7842"/>
    <property type="match status" value="1"/>
</dbReference>
<evidence type="ECO:0000313" key="2">
    <source>
        <dbReference type="EMBL" id="PTD25620.1"/>
    </source>
</evidence>
<dbReference type="InterPro" id="IPR020915">
    <property type="entry name" value="UPF0311"/>
</dbReference>
<keyword evidence="3" id="KW-1185">Reference proteome</keyword>
<dbReference type="HAMAP" id="MF_00775">
    <property type="entry name" value="UPF0311"/>
    <property type="match status" value="1"/>
</dbReference>
<dbReference type="EMBL" id="PHHF01000023">
    <property type="protein sequence ID" value="PTD25620.1"/>
    <property type="molecule type" value="Genomic_DNA"/>
</dbReference>
<gene>
    <name evidence="2" type="ORF">CV103_05305</name>
</gene>
<protein>
    <recommendedName>
        <fullName evidence="1">UPF0311 protein CV103_05305</fullName>
    </recommendedName>
</protein>
<comment type="similarity">
    <text evidence="1">Belongs to the UPF0311 family.</text>
</comment>
<organism evidence="2 3">
    <name type="scientific">Edaphosphingomonas fennica</name>
    <dbReference type="NCBI Taxonomy" id="114404"/>
    <lineage>
        <taxon>Bacteria</taxon>
        <taxon>Pseudomonadati</taxon>
        <taxon>Pseudomonadota</taxon>
        <taxon>Alphaproteobacteria</taxon>
        <taxon>Sphingomonadales</taxon>
        <taxon>Rhizorhabdaceae</taxon>
        <taxon>Edaphosphingomonas</taxon>
    </lineage>
</organism>
<dbReference type="PANTHER" id="PTHR37315:SF1">
    <property type="entry name" value="UPF0311 PROTEIN BLR7842"/>
    <property type="match status" value="1"/>
</dbReference>
<reference evidence="2 3" key="1">
    <citation type="submission" date="2017-11" db="EMBL/GenBank/DDBJ databases">
        <title>Sphingomonas oleivorans sp. nov., isolated from oil-contaminated soil.</title>
        <authorList>
            <person name="Wang L."/>
            <person name="Chen L."/>
        </authorList>
    </citation>
    <scope>NUCLEOTIDE SEQUENCE [LARGE SCALE GENOMIC DNA]</scope>
    <source>
        <strain evidence="2 3">K101</strain>
    </source>
</reference>
<dbReference type="AlphaFoldDB" id="A0A2T4I5Q0"/>
<evidence type="ECO:0000256" key="1">
    <source>
        <dbReference type="HAMAP-Rule" id="MF_00775"/>
    </source>
</evidence>
<dbReference type="Proteomes" id="UP000241206">
    <property type="component" value="Unassembled WGS sequence"/>
</dbReference>
<comment type="caution">
    <text evidence="2">The sequence shown here is derived from an EMBL/GenBank/DDBJ whole genome shotgun (WGS) entry which is preliminary data.</text>
</comment>
<sequence>MAIPDELPAALRDVGLRPLFAMTVTVPTVHAPGGPAGAERRIGDISGGDFRGERLSGTVLPGGTDWQTLRSDGAVLLDARVVLRTDDGASIAMSYTGIRHGPAEVMARLGRGEDIDPTTYYFRIAPVFATSAPRYEWLNRIVTIGVGHRLAHGPIYNIFEIL</sequence>
<proteinExistence type="inferred from homology"/>
<dbReference type="RefSeq" id="WP_107394203.1">
    <property type="nucleotide sequence ID" value="NZ_PHHF01000023.1"/>
</dbReference>
<evidence type="ECO:0000313" key="3">
    <source>
        <dbReference type="Proteomes" id="UP000241206"/>
    </source>
</evidence>
<name>A0A2T4I5Q0_9SPHN</name>
<accession>A0A2T4I5Q0</accession>